<name>A0A0D0CDP8_9AGAR</name>
<dbReference type="Gene3D" id="1.10.510.10">
    <property type="entry name" value="Transferase(Phosphotransferase) domain 1"/>
    <property type="match status" value="1"/>
</dbReference>
<dbReference type="CDD" id="cd00029">
    <property type="entry name" value="C1"/>
    <property type="match status" value="1"/>
</dbReference>
<reference evidence="13 14" key="1">
    <citation type="submission" date="2014-04" db="EMBL/GenBank/DDBJ databases">
        <title>Evolutionary Origins and Diversification of the Mycorrhizal Mutualists.</title>
        <authorList>
            <consortium name="DOE Joint Genome Institute"/>
            <consortium name="Mycorrhizal Genomics Consortium"/>
            <person name="Kohler A."/>
            <person name="Kuo A."/>
            <person name="Nagy L.G."/>
            <person name="Floudas D."/>
            <person name="Copeland A."/>
            <person name="Barry K.W."/>
            <person name="Cichocki N."/>
            <person name="Veneault-Fourrey C."/>
            <person name="LaButti K."/>
            <person name="Lindquist E.A."/>
            <person name="Lipzen A."/>
            <person name="Lundell T."/>
            <person name="Morin E."/>
            <person name="Murat C."/>
            <person name="Riley R."/>
            <person name="Ohm R."/>
            <person name="Sun H."/>
            <person name="Tunlid A."/>
            <person name="Henrissat B."/>
            <person name="Grigoriev I.V."/>
            <person name="Hibbett D.S."/>
            <person name="Martin F."/>
        </authorList>
    </citation>
    <scope>NUCLEOTIDE SEQUENCE [LARGE SCALE GENOMIC DNA]</scope>
    <source>
        <strain evidence="13 14">FD-317 M1</strain>
    </source>
</reference>
<dbReference type="InterPro" id="IPR001245">
    <property type="entry name" value="Ser-Thr/Tyr_kinase_cat_dom"/>
</dbReference>
<proteinExistence type="inferred from homology"/>
<feature type="region of interest" description="Disordered" evidence="10">
    <location>
        <begin position="295"/>
        <end position="331"/>
    </location>
</feature>
<dbReference type="InterPro" id="IPR008271">
    <property type="entry name" value="Ser/Thr_kinase_AS"/>
</dbReference>
<evidence type="ECO:0000256" key="10">
    <source>
        <dbReference type="SAM" id="MobiDB-lite"/>
    </source>
</evidence>
<dbReference type="GO" id="GO:0046872">
    <property type="term" value="F:metal ion binding"/>
    <property type="evidence" value="ECO:0007669"/>
    <property type="project" value="UniProtKB-KW"/>
</dbReference>
<dbReference type="Gene3D" id="3.30.60.20">
    <property type="match status" value="1"/>
</dbReference>
<keyword evidence="2" id="KW-0723">Serine/threonine-protein kinase</keyword>
<evidence type="ECO:0000256" key="1">
    <source>
        <dbReference type="ARBA" id="ARBA00005843"/>
    </source>
</evidence>
<dbReference type="InterPro" id="IPR017441">
    <property type="entry name" value="Protein_kinase_ATP_BS"/>
</dbReference>
<keyword evidence="6" id="KW-0418">Kinase</keyword>
<dbReference type="PROSITE" id="PS00107">
    <property type="entry name" value="PROTEIN_KINASE_ATP"/>
    <property type="match status" value="1"/>
</dbReference>
<evidence type="ECO:0000313" key="14">
    <source>
        <dbReference type="Proteomes" id="UP000053593"/>
    </source>
</evidence>
<keyword evidence="5 9" id="KW-0547">Nucleotide-binding</keyword>
<keyword evidence="3" id="KW-0808">Transferase</keyword>
<dbReference type="GO" id="GO:0004674">
    <property type="term" value="F:protein serine/threonine kinase activity"/>
    <property type="evidence" value="ECO:0007669"/>
    <property type="project" value="UniProtKB-KW"/>
</dbReference>
<dbReference type="Pfam" id="PF07714">
    <property type="entry name" value="PK_Tyr_Ser-Thr"/>
    <property type="match status" value="1"/>
</dbReference>
<dbReference type="Pfam" id="PF00130">
    <property type="entry name" value="C1_1"/>
    <property type="match status" value="1"/>
</dbReference>
<dbReference type="PANTHER" id="PTHR46485:SF5">
    <property type="entry name" value="CENTER DIVIDER, ISOFORM A"/>
    <property type="match status" value="1"/>
</dbReference>
<dbReference type="HOGENOM" id="CLU_015983_0_0_1"/>
<evidence type="ECO:0008006" key="15">
    <source>
        <dbReference type="Google" id="ProtNLM"/>
    </source>
</evidence>
<dbReference type="InterPro" id="IPR050940">
    <property type="entry name" value="Actin_reg-Ser/Thr_kinase"/>
</dbReference>
<evidence type="ECO:0000256" key="4">
    <source>
        <dbReference type="ARBA" id="ARBA00022723"/>
    </source>
</evidence>
<dbReference type="OrthoDB" id="4062651at2759"/>
<dbReference type="InterPro" id="IPR000719">
    <property type="entry name" value="Prot_kinase_dom"/>
</dbReference>
<evidence type="ECO:0000256" key="9">
    <source>
        <dbReference type="PROSITE-ProRule" id="PRU10141"/>
    </source>
</evidence>
<keyword evidence="4" id="KW-0479">Metal-binding</keyword>
<comment type="similarity">
    <text evidence="1">Belongs to the protein kinase superfamily. TKL Ser/Thr protein kinase family.</text>
</comment>
<feature type="binding site" evidence="9">
    <location>
        <position position="42"/>
    </location>
    <ligand>
        <name>ATP</name>
        <dbReference type="ChEBI" id="CHEBI:30616"/>
    </ligand>
</feature>
<sequence>MHSDAFDVIPYEDIKGDWKTLGSGSFGKVYKGTYLGIDVAIKEVIPSNEYDVAKYFEREWRLMKESRHPNIVLFLGLSRAPDPDNRIFIVSEFIDNGNLRYYIHDKAKPFPWRLRLSFATDIARALAYLHARKCIHRDLKGENLLVTANGRLKITDFGFARIAARSEDESKRLTFCGTDSYMSPEILLGEEFDLPTDIFSFGIILCEIAARKLADDHHFKRAAPTFSLDLDEVRSLASPGCPPDLITLCIECCSPDPAARPTTRQILDRLRVIEAEVLARPNEGEDVNVGSIKFMTGHKRPAPQPRIPSFGMGIGKDIRTSGTTSDDSDDDDELMEAVKGLSGVGINSDWSEGNDPLLNEKGNDSALSEYSTTVIRAHPTHSTNGTQPPSLSSILTIRASPDPNATPEPVLPASANPSTIMAEHPENGSDLLGHSSILSIDSLDSYHTAAGSAISSAMATEGGSTIRSLHGNYTSPLVHRFSILKPGAKPTKKGVNGTATPPNAPSAEPLIGWNPFDLFFSTASMVSKCDICSKRFGPWKPILECDDCGLKAHLKCGDDAPRDCGLRPSRPRVHHQPSNSLGKLRFGKGDKSSDKSPSPPR</sequence>
<dbReference type="GO" id="GO:0005524">
    <property type="term" value="F:ATP binding"/>
    <property type="evidence" value="ECO:0007669"/>
    <property type="project" value="UniProtKB-UniRule"/>
</dbReference>
<evidence type="ECO:0000256" key="7">
    <source>
        <dbReference type="ARBA" id="ARBA00022833"/>
    </source>
</evidence>
<feature type="domain" description="Phorbol-ester/DAG-type" evidence="12">
    <location>
        <begin position="517"/>
        <end position="564"/>
    </location>
</feature>
<dbReference type="EMBL" id="KN834800">
    <property type="protein sequence ID" value="KIK56187.1"/>
    <property type="molecule type" value="Genomic_DNA"/>
</dbReference>
<evidence type="ECO:0000259" key="11">
    <source>
        <dbReference type="PROSITE" id="PS50011"/>
    </source>
</evidence>
<evidence type="ECO:0000256" key="3">
    <source>
        <dbReference type="ARBA" id="ARBA00022679"/>
    </source>
</evidence>
<evidence type="ECO:0000256" key="8">
    <source>
        <dbReference type="ARBA" id="ARBA00022840"/>
    </source>
</evidence>
<dbReference type="Gene3D" id="3.30.200.20">
    <property type="entry name" value="Phosphorylase Kinase, domain 1"/>
    <property type="match status" value="1"/>
</dbReference>
<dbReference type="PROSITE" id="PS50011">
    <property type="entry name" value="PROTEIN_KINASE_DOM"/>
    <property type="match status" value="1"/>
</dbReference>
<dbReference type="AlphaFoldDB" id="A0A0D0CDP8"/>
<dbReference type="InterPro" id="IPR046349">
    <property type="entry name" value="C1-like_sf"/>
</dbReference>
<dbReference type="InterPro" id="IPR011009">
    <property type="entry name" value="Kinase-like_dom_sf"/>
</dbReference>
<dbReference type="PROSITE" id="PS50081">
    <property type="entry name" value="ZF_DAG_PE_2"/>
    <property type="match status" value="1"/>
</dbReference>
<dbReference type="SUPFAM" id="SSF56112">
    <property type="entry name" value="Protein kinase-like (PK-like)"/>
    <property type="match status" value="1"/>
</dbReference>
<keyword evidence="8 9" id="KW-0067">ATP-binding</keyword>
<feature type="domain" description="Protein kinase" evidence="11">
    <location>
        <begin position="15"/>
        <end position="272"/>
    </location>
</feature>
<feature type="region of interest" description="Disordered" evidence="10">
    <location>
        <begin position="561"/>
        <end position="601"/>
    </location>
</feature>
<dbReference type="PANTHER" id="PTHR46485">
    <property type="entry name" value="LIM DOMAIN KINASE 1"/>
    <property type="match status" value="1"/>
</dbReference>
<evidence type="ECO:0000256" key="6">
    <source>
        <dbReference type="ARBA" id="ARBA00022777"/>
    </source>
</evidence>
<dbReference type="SUPFAM" id="SSF57889">
    <property type="entry name" value="Cysteine-rich domain"/>
    <property type="match status" value="1"/>
</dbReference>
<evidence type="ECO:0000259" key="12">
    <source>
        <dbReference type="PROSITE" id="PS50081"/>
    </source>
</evidence>
<evidence type="ECO:0000313" key="13">
    <source>
        <dbReference type="EMBL" id="KIK56187.1"/>
    </source>
</evidence>
<feature type="region of interest" description="Disordered" evidence="10">
    <location>
        <begin position="344"/>
        <end position="364"/>
    </location>
</feature>
<feature type="compositionally biased region" description="Polar residues" evidence="10">
    <location>
        <begin position="378"/>
        <end position="395"/>
    </location>
</feature>
<dbReference type="SMART" id="SM00220">
    <property type="entry name" value="S_TKc"/>
    <property type="match status" value="1"/>
</dbReference>
<evidence type="ECO:0000256" key="2">
    <source>
        <dbReference type="ARBA" id="ARBA00022527"/>
    </source>
</evidence>
<dbReference type="PRINTS" id="PR00109">
    <property type="entry name" value="TYRKINASE"/>
</dbReference>
<organism evidence="13 14">
    <name type="scientific">Collybiopsis luxurians FD-317 M1</name>
    <dbReference type="NCBI Taxonomy" id="944289"/>
    <lineage>
        <taxon>Eukaryota</taxon>
        <taxon>Fungi</taxon>
        <taxon>Dikarya</taxon>
        <taxon>Basidiomycota</taxon>
        <taxon>Agaricomycotina</taxon>
        <taxon>Agaricomycetes</taxon>
        <taxon>Agaricomycetidae</taxon>
        <taxon>Agaricales</taxon>
        <taxon>Marasmiineae</taxon>
        <taxon>Omphalotaceae</taxon>
        <taxon>Collybiopsis</taxon>
        <taxon>Collybiopsis luxurians</taxon>
    </lineage>
</organism>
<keyword evidence="14" id="KW-1185">Reference proteome</keyword>
<keyword evidence="7" id="KW-0862">Zinc</keyword>
<dbReference type="InterPro" id="IPR002219">
    <property type="entry name" value="PKC_DAG/PE"/>
</dbReference>
<dbReference type="PROSITE" id="PS00108">
    <property type="entry name" value="PROTEIN_KINASE_ST"/>
    <property type="match status" value="1"/>
</dbReference>
<accession>A0A0D0CDP8</accession>
<evidence type="ECO:0000256" key="5">
    <source>
        <dbReference type="ARBA" id="ARBA00022741"/>
    </source>
</evidence>
<feature type="region of interest" description="Disordered" evidence="10">
    <location>
        <begin position="378"/>
        <end position="428"/>
    </location>
</feature>
<protein>
    <recommendedName>
        <fullName evidence="15">Kinase-like protein</fullName>
    </recommendedName>
</protein>
<dbReference type="SMART" id="SM00109">
    <property type="entry name" value="C1"/>
    <property type="match status" value="1"/>
</dbReference>
<dbReference type="CDD" id="cd13999">
    <property type="entry name" value="STKc_MAP3K-like"/>
    <property type="match status" value="1"/>
</dbReference>
<dbReference type="Proteomes" id="UP000053593">
    <property type="component" value="Unassembled WGS sequence"/>
</dbReference>
<gene>
    <name evidence="13" type="ORF">GYMLUDRAFT_47402</name>
</gene>